<dbReference type="InterPro" id="IPR001119">
    <property type="entry name" value="SLH_dom"/>
</dbReference>
<feature type="signal peptide" evidence="2">
    <location>
        <begin position="1"/>
        <end position="23"/>
    </location>
</feature>
<sequence>MKKLLSWCLVFMLLVAINIPSLAAGDEPSGWAKELVAEAIEKGYVPEHLQSDYHRSITREEFAELFVTAVFSEVNRQEIASAGAATKHAWDFKELTIDNFLSKVSTTQKFTDTDNKYVKVANILGMVNGVGDNTFNPDGLITREQACIMFVNYFQTVVHPGGGYALEELDDIHDASSWAKDAVIWSYRADFLKGTKEYIAESITGQKEPRILQMGHFDTKGTFTREQAIVVIAKLGNPNDNHLRNLVLRGYMRINMDVLMPGFEIDGNTIKMLKTGFESKYSHIKEYFRTQPILKDYVDKYTTEELIAAVWSPHGAQFKMTDTNHLDNVLSGNQTLYDYELFTIEHNKNGYLFILTKTPGYGYFEHCGGILFHRPNGWTGAPVPVTGKEVK</sequence>
<name>A0A8J8SJ44_9FIRM</name>
<dbReference type="RefSeq" id="WP_212695806.1">
    <property type="nucleotide sequence ID" value="NZ_CP058649.1"/>
</dbReference>
<feature type="chain" id="PRO_5035164371" evidence="2">
    <location>
        <begin position="24"/>
        <end position="391"/>
    </location>
</feature>
<keyword evidence="2" id="KW-0732">Signal</keyword>
<dbReference type="Proteomes" id="UP000683246">
    <property type="component" value="Chromosome"/>
</dbReference>
<gene>
    <name evidence="4" type="ORF">HZI73_23650</name>
</gene>
<dbReference type="KEGG" id="vpy:HZI73_23650"/>
<evidence type="ECO:0000313" key="4">
    <source>
        <dbReference type="EMBL" id="QUI25107.1"/>
    </source>
</evidence>
<dbReference type="Pfam" id="PF00395">
    <property type="entry name" value="SLH"/>
    <property type="match status" value="1"/>
</dbReference>
<evidence type="ECO:0000259" key="3">
    <source>
        <dbReference type="PROSITE" id="PS51272"/>
    </source>
</evidence>
<feature type="domain" description="SLH" evidence="3">
    <location>
        <begin position="101"/>
        <end position="164"/>
    </location>
</feature>
<keyword evidence="5" id="KW-1185">Reference proteome</keyword>
<keyword evidence="1" id="KW-0677">Repeat</keyword>
<accession>A0A8J8SJ44</accession>
<reference evidence="4" key="1">
    <citation type="submission" date="2020-07" db="EMBL/GenBank/DDBJ databases">
        <title>Vallitalea pronyensis genome.</title>
        <authorList>
            <person name="Postec A."/>
        </authorList>
    </citation>
    <scope>NUCLEOTIDE SEQUENCE</scope>
    <source>
        <strain evidence="4">FatNI3</strain>
    </source>
</reference>
<proteinExistence type="predicted"/>
<evidence type="ECO:0000256" key="1">
    <source>
        <dbReference type="ARBA" id="ARBA00022737"/>
    </source>
</evidence>
<organism evidence="4 5">
    <name type="scientific">Vallitalea pronyensis</name>
    <dbReference type="NCBI Taxonomy" id="1348613"/>
    <lineage>
        <taxon>Bacteria</taxon>
        <taxon>Bacillati</taxon>
        <taxon>Bacillota</taxon>
        <taxon>Clostridia</taxon>
        <taxon>Lachnospirales</taxon>
        <taxon>Vallitaleaceae</taxon>
        <taxon>Vallitalea</taxon>
    </lineage>
</organism>
<evidence type="ECO:0000313" key="5">
    <source>
        <dbReference type="Proteomes" id="UP000683246"/>
    </source>
</evidence>
<protein>
    <submittedName>
        <fullName evidence="4">S-layer homology domain-containing protein</fullName>
    </submittedName>
</protein>
<dbReference type="PROSITE" id="PS51272">
    <property type="entry name" value="SLH"/>
    <property type="match status" value="1"/>
</dbReference>
<dbReference type="EMBL" id="CP058649">
    <property type="protein sequence ID" value="QUI25107.1"/>
    <property type="molecule type" value="Genomic_DNA"/>
</dbReference>
<dbReference type="AlphaFoldDB" id="A0A8J8SJ44"/>
<evidence type="ECO:0000256" key="2">
    <source>
        <dbReference type="SAM" id="SignalP"/>
    </source>
</evidence>